<feature type="transmembrane region" description="Helical" evidence="1">
    <location>
        <begin position="6"/>
        <end position="22"/>
    </location>
</feature>
<dbReference type="Pfam" id="PF06966">
    <property type="entry name" value="DUF1295"/>
    <property type="match status" value="1"/>
</dbReference>
<dbReference type="PANTHER" id="PTHR32251">
    <property type="entry name" value="3-OXO-5-ALPHA-STEROID 4-DEHYDROGENASE"/>
    <property type="match status" value="1"/>
</dbReference>
<evidence type="ECO:0000313" key="3">
    <source>
        <dbReference type="Proteomes" id="UP000004291"/>
    </source>
</evidence>
<organism evidence="2 3">
    <name type="scientific">Hoeflea phototrophica (strain DSM 17068 / NCIMB 14078 / DFL-43)</name>
    <dbReference type="NCBI Taxonomy" id="411684"/>
    <lineage>
        <taxon>Bacteria</taxon>
        <taxon>Pseudomonadati</taxon>
        <taxon>Pseudomonadota</taxon>
        <taxon>Alphaproteobacteria</taxon>
        <taxon>Hyphomicrobiales</taxon>
        <taxon>Rhizobiaceae</taxon>
        <taxon>Hoeflea</taxon>
    </lineage>
</organism>
<protein>
    <submittedName>
        <fullName evidence="2">Putative membrane protein</fullName>
    </submittedName>
</protein>
<dbReference type="PROSITE" id="PS50244">
    <property type="entry name" value="S5A_REDUCTASE"/>
    <property type="match status" value="1"/>
</dbReference>
<keyword evidence="1" id="KW-0812">Transmembrane</keyword>
<dbReference type="GO" id="GO:0016020">
    <property type="term" value="C:membrane"/>
    <property type="evidence" value="ECO:0007669"/>
    <property type="project" value="TreeGrafter"/>
</dbReference>
<feature type="transmembrane region" description="Helical" evidence="1">
    <location>
        <begin position="209"/>
        <end position="229"/>
    </location>
</feature>
<dbReference type="Proteomes" id="UP000004291">
    <property type="component" value="Chromosome"/>
</dbReference>
<keyword evidence="1" id="KW-0472">Membrane</keyword>
<dbReference type="STRING" id="411684.HPDFL43_05520"/>
<name>A9D4I5_HOEPD</name>
<reference evidence="2 3" key="2">
    <citation type="submission" date="2012-06" db="EMBL/GenBank/DDBJ databases">
        <authorList>
            <person name="Fiebig A."/>
        </authorList>
    </citation>
    <scope>NUCLEOTIDE SEQUENCE [LARGE SCALE GENOMIC DNA]</scope>
    <source>
        <strain evidence="2 3">DFL-43</strain>
    </source>
</reference>
<keyword evidence="3" id="KW-1185">Reference proteome</keyword>
<comment type="caution">
    <text evidence="2">The sequence shown here is derived from an EMBL/GenBank/DDBJ whole genome shotgun (WGS) entry which is preliminary data.</text>
</comment>
<keyword evidence="1" id="KW-1133">Transmembrane helix</keyword>
<dbReference type="HOGENOM" id="CLU_043418_3_1_5"/>
<feature type="transmembrane region" description="Helical" evidence="1">
    <location>
        <begin position="134"/>
        <end position="153"/>
    </location>
</feature>
<dbReference type="eggNOG" id="COG3752">
    <property type="taxonomic scope" value="Bacteria"/>
</dbReference>
<dbReference type="Gene3D" id="1.20.120.1630">
    <property type="match status" value="1"/>
</dbReference>
<accession>A9D4I5</accession>
<evidence type="ECO:0000256" key="1">
    <source>
        <dbReference type="SAM" id="Phobius"/>
    </source>
</evidence>
<dbReference type="OrthoDB" id="9779233at2"/>
<gene>
    <name evidence="2" type="ORF">HPDFL43_05520</name>
</gene>
<proteinExistence type="predicted"/>
<reference evidence="2 3" key="1">
    <citation type="submission" date="2007-10" db="EMBL/GenBank/DDBJ databases">
        <authorList>
            <person name="Wagner-Dobler I."/>
            <person name="Ferriera S."/>
            <person name="Johnson J."/>
            <person name="Kravitz S."/>
            <person name="Beeson K."/>
            <person name="Sutton G."/>
            <person name="Rogers Y.-H."/>
            <person name="Friedman R."/>
            <person name="Frazier M."/>
            <person name="Venter J.C."/>
        </authorList>
    </citation>
    <scope>NUCLEOTIDE SEQUENCE [LARGE SCALE GENOMIC DNA]</scope>
    <source>
        <strain evidence="2 3">DFL-43</strain>
    </source>
</reference>
<feature type="transmembrane region" description="Helical" evidence="1">
    <location>
        <begin position="109"/>
        <end position="128"/>
    </location>
</feature>
<feature type="transmembrane region" description="Helical" evidence="1">
    <location>
        <begin position="57"/>
        <end position="74"/>
    </location>
</feature>
<dbReference type="EMBL" id="ABIA03000002">
    <property type="protein sequence ID" value="EDQ33887.1"/>
    <property type="molecule type" value="Genomic_DNA"/>
</dbReference>
<dbReference type="AlphaFoldDB" id="A9D4I5"/>
<dbReference type="PANTHER" id="PTHR32251:SF17">
    <property type="entry name" value="STEROID 5-ALPHA REDUCTASE C-TERMINAL DOMAIN-CONTAINING PROTEIN"/>
    <property type="match status" value="1"/>
</dbReference>
<sequence>MDPFLMTSLVVTLIAFTAIWLIHVPLEDAGIVDYYWGPGFAVIGWTGLAFGAEGSGAKLVLLGAVTLWAVRLATQLIMRHRLMEGEDGRYLKMRQNGGPQWWWRSLYKVFLLQAVILWLVATPVHAIVGAPADAGLSLLGYTGIALFVAGLALESAADWQLYRHRLEGRAGKETLSSGLWSYSRHPNYLGEMMLWFGLGFAAYDLSGAWWALAGPVALAAVIRLVSLPLTEQHLVASRSDYADYAARTPVLLPLPRTGQFNADPAE</sequence>
<feature type="transmembrane region" description="Helical" evidence="1">
    <location>
        <begin position="34"/>
        <end position="51"/>
    </location>
</feature>
<dbReference type="InterPro" id="IPR010721">
    <property type="entry name" value="UstE-like"/>
</dbReference>
<evidence type="ECO:0000313" key="2">
    <source>
        <dbReference type="EMBL" id="EDQ33887.1"/>
    </source>
</evidence>